<evidence type="ECO:0000313" key="3">
    <source>
        <dbReference type="Proteomes" id="UP000244811"/>
    </source>
</evidence>
<organism evidence="2 3">
    <name type="scientific">Theileria orientalis</name>
    <dbReference type="NCBI Taxonomy" id="68886"/>
    <lineage>
        <taxon>Eukaryota</taxon>
        <taxon>Sar</taxon>
        <taxon>Alveolata</taxon>
        <taxon>Apicomplexa</taxon>
        <taxon>Aconoidasida</taxon>
        <taxon>Piroplasmida</taxon>
        <taxon>Theileriidae</taxon>
        <taxon>Theileria</taxon>
    </lineage>
</organism>
<dbReference type="Proteomes" id="UP000244811">
    <property type="component" value="Chromosome 3"/>
</dbReference>
<dbReference type="PANTHER" id="PTHR12771">
    <property type="entry name" value="ENGULFMENT AND CELL MOTILITY"/>
    <property type="match status" value="1"/>
</dbReference>
<dbReference type="EMBL" id="CP056070">
    <property type="protein sequence ID" value="UKK01593.2"/>
    <property type="molecule type" value="Genomic_DNA"/>
</dbReference>
<dbReference type="PANTHER" id="PTHR12771:SF51">
    <property type="entry name" value="LD01482P"/>
    <property type="match status" value="1"/>
</dbReference>
<accession>A0A976MC67</accession>
<feature type="domain" description="ELMO" evidence="1">
    <location>
        <begin position="130"/>
        <end position="311"/>
    </location>
</feature>
<evidence type="ECO:0000313" key="2">
    <source>
        <dbReference type="EMBL" id="UKK01593.2"/>
    </source>
</evidence>
<reference evidence="2" key="1">
    <citation type="submission" date="2022-07" db="EMBL/GenBank/DDBJ databases">
        <title>Evaluation of T. orientalis genome assembly methods using nanopore sequencing and analysis of variation between genomes.</title>
        <authorList>
            <person name="Yam J."/>
            <person name="Micallef M.L."/>
            <person name="Liu M."/>
            <person name="Djordjevic S.P."/>
            <person name="Bogema D.R."/>
            <person name="Jenkins C."/>
        </authorList>
    </citation>
    <scope>NUCLEOTIDE SEQUENCE</scope>
    <source>
        <strain evidence="2">Goon Nure</strain>
    </source>
</reference>
<name>A0A976MC67_THEOR</name>
<dbReference type="InterPro" id="IPR050868">
    <property type="entry name" value="ELMO_domain-containing"/>
</dbReference>
<dbReference type="InterPro" id="IPR006816">
    <property type="entry name" value="ELMO_dom"/>
</dbReference>
<dbReference type="Pfam" id="PF04727">
    <property type="entry name" value="ELMO_CED12"/>
    <property type="match status" value="1"/>
</dbReference>
<proteinExistence type="predicted"/>
<sequence length="349" mass="40123">MLSWLYDRLVTLVTRSSQAQRILLNLDLVDYLVSLFKENEPVSYKIHEPKVLKKFQLYCISNLSAETLSELQNGSKNHEKLTDLIMEQLEITAKYRHLVLDAVVQMCKFYSDLKLYEEKCNIPVSENILQHQKLFLSAWSSLTDKRTPESLRACKHDDEDSWGYLGFQMPLSDFRRTGLLGLLSLEHMAANYPELSRKALATSISLSSASSTCSKEDLGSGGSPRPAESETWLPFALVSINVTSWVLDFYNENKLNAFSYNNEHDPLETFYTLHASFFFNFINYYMTKGPVSVLEFNKVAGEYKGELSNKLKKLYENKDKVDSAYGTNLVNYLKNELETFNLSTNYYTH</sequence>
<dbReference type="AlphaFoldDB" id="A0A976MC67"/>
<dbReference type="PROSITE" id="PS51335">
    <property type="entry name" value="ELMO"/>
    <property type="match status" value="1"/>
</dbReference>
<gene>
    <name evidence="2" type="ORF">MACK_002411</name>
</gene>
<protein>
    <recommendedName>
        <fullName evidence="1">ELMO domain-containing protein</fullName>
    </recommendedName>
</protein>
<evidence type="ECO:0000259" key="1">
    <source>
        <dbReference type="PROSITE" id="PS51335"/>
    </source>
</evidence>